<dbReference type="EMBL" id="CP039375">
    <property type="protein sequence ID" value="QCD64776.1"/>
    <property type="molecule type" value="Genomic_DNA"/>
</dbReference>
<dbReference type="GO" id="GO:0005886">
    <property type="term" value="C:plasma membrane"/>
    <property type="evidence" value="ECO:0007669"/>
    <property type="project" value="UniProtKB-SubCell"/>
</dbReference>
<evidence type="ECO:0000256" key="1">
    <source>
        <dbReference type="ARBA" id="ARBA00004651"/>
    </source>
</evidence>
<organism evidence="11 12">
    <name type="scientific">Halomicrobium mukohataei</name>
    <dbReference type="NCBI Taxonomy" id="57705"/>
    <lineage>
        <taxon>Archaea</taxon>
        <taxon>Methanobacteriati</taxon>
        <taxon>Methanobacteriota</taxon>
        <taxon>Stenosarchaea group</taxon>
        <taxon>Halobacteria</taxon>
        <taxon>Halobacteriales</taxon>
        <taxon>Haloarculaceae</taxon>
        <taxon>Halomicrobium</taxon>
    </lineage>
</organism>
<comment type="similarity">
    <text evidence="6">Belongs to the ABC-4 integral membrane protein family.</text>
</comment>
<feature type="region of interest" description="Disordered" evidence="7">
    <location>
        <begin position="1013"/>
        <end position="1039"/>
    </location>
</feature>
<protein>
    <submittedName>
        <fullName evidence="11">FtsX-like permease family protein</fullName>
    </submittedName>
</protein>
<dbReference type="InterPro" id="IPR011635">
    <property type="entry name" value="CARDB"/>
</dbReference>
<dbReference type="GO" id="GO:0022857">
    <property type="term" value="F:transmembrane transporter activity"/>
    <property type="evidence" value="ECO:0007669"/>
    <property type="project" value="TreeGrafter"/>
</dbReference>
<dbReference type="GeneID" id="42177996"/>
<keyword evidence="5 8" id="KW-0472">Membrane</keyword>
<dbReference type="OMA" id="PHPLNSR"/>
<feature type="transmembrane region" description="Helical" evidence="8">
    <location>
        <begin position="879"/>
        <end position="901"/>
    </location>
</feature>
<evidence type="ECO:0000256" key="2">
    <source>
        <dbReference type="ARBA" id="ARBA00022475"/>
    </source>
</evidence>
<dbReference type="AlphaFoldDB" id="A0A4D6KHD6"/>
<evidence type="ECO:0000256" key="4">
    <source>
        <dbReference type="ARBA" id="ARBA00022989"/>
    </source>
</evidence>
<evidence type="ECO:0000256" key="6">
    <source>
        <dbReference type="ARBA" id="ARBA00038076"/>
    </source>
</evidence>
<evidence type="ECO:0000313" key="11">
    <source>
        <dbReference type="EMBL" id="QCD64776.1"/>
    </source>
</evidence>
<feature type="compositionally biased region" description="Basic and acidic residues" evidence="7">
    <location>
        <begin position="1019"/>
        <end position="1031"/>
    </location>
</feature>
<dbReference type="PANTHER" id="PTHR30572:SF4">
    <property type="entry name" value="ABC TRANSPORTER PERMEASE YTRF"/>
    <property type="match status" value="1"/>
</dbReference>
<evidence type="ECO:0000259" key="10">
    <source>
        <dbReference type="Pfam" id="PF07705"/>
    </source>
</evidence>
<keyword evidence="3 8" id="KW-0812">Transmembrane</keyword>
<comment type="subcellular location">
    <subcellularLocation>
        <location evidence="1">Cell membrane</location>
        <topology evidence="1">Multi-pass membrane protein</topology>
    </subcellularLocation>
</comment>
<dbReference type="Gene3D" id="2.60.40.10">
    <property type="entry name" value="Immunoglobulins"/>
    <property type="match status" value="1"/>
</dbReference>
<dbReference type="KEGG" id="halz:E5139_03625"/>
<proteinExistence type="inferred from homology"/>
<evidence type="ECO:0000256" key="7">
    <source>
        <dbReference type="SAM" id="MobiDB-lite"/>
    </source>
</evidence>
<gene>
    <name evidence="11" type="ORF">E5139_03625</name>
</gene>
<feature type="region of interest" description="Disordered" evidence="7">
    <location>
        <begin position="109"/>
        <end position="139"/>
    </location>
</feature>
<dbReference type="Pfam" id="PF07705">
    <property type="entry name" value="CARDB"/>
    <property type="match status" value="1"/>
</dbReference>
<feature type="transmembrane region" description="Helical" evidence="8">
    <location>
        <begin position="308"/>
        <end position="335"/>
    </location>
</feature>
<evidence type="ECO:0000256" key="3">
    <source>
        <dbReference type="ARBA" id="ARBA00022692"/>
    </source>
</evidence>
<dbReference type="InterPro" id="IPR050250">
    <property type="entry name" value="Macrolide_Exporter_MacB"/>
</dbReference>
<feature type="transmembrane region" description="Helical" evidence="8">
    <location>
        <begin position="932"/>
        <end position="954"/>
    </location>
</feature>
<reference evidence="11 12" key="1">
    <citation type="submission" date="2019-04" db="EMBL/GenBank/DDBJ databases">
        <title>Complete genome sequence of Arthrobacter sp. ZXY-2 associated with effective atrazine degradation and salt adaptation.</title>
        <authorList>
            <person name="Zhao X."/>
        </authorList>
    </citation>
    <scope>NUCLEOTIDE SEQUENCE [LARGE SCALE GENOMIC DNA]</scope>
    <source>
        <strain evidence="12">ZP60</strain>
    </source>
</reference>
<dbReference type="PANTHER" id="PTHR30572">
    <property type="entry name" value="MEMBRANE COMPONENT OF TRANSPORTER-RELATED"/>
    <property type="match status" value="1"/>
</dbReference>
<evidence type="ECO:0000256" key="8">
    <source>
        <dbReference type="SAM" id="Phobius"/>
    </source>
</evidence>
<feature type="transmembrane region" description="Helical" evidence="8">
    <location>
        <begin position="974"/>
        <end position="999"/>
    </location>
</feature>
<evidence type="ECO:0000259" key="9">
    <source>
        <dbReference type="Pfam" id="PF02687"/>
    </source>
</evidence>
<feature type="transmembrane region" description="Helical" evidence="8">
    <location>
        <begin position="265"/>
        <end position="288"/>
    </location>
</feature>
<accession>A0A4D6KHD6</accession>
<feature type="transmembrane region" description="Helical" evidence="8">
    <location>
        <begin position="210"/>
        <end position="232"/>
    </location>
</feature>
<feature type="domain" description="ABC3 transporter permease C-terminal" evidence="9">
    <location>
        <begin position="884"/>
        <end position="1002"/>
    </location>
</feature>
<name>A0A4D6KHD6_9EURY</name>
<evidence type="ECO:0000256" key="5">
    <source>
        <dbReference type="ARBA" id="ARBA00023136"/>
    </source>
</evidence>
<evidence type="ECO:0000313" key="12">
    <source>
        <dbReference type="Proteomes" id="UP000297053"/>
    </source>
</evidence>
<feature type="domain" description="ABC3 transporter permease C-terminal" evidence="9">
    <location>
        <begin position="218"/>
        <end position="339"/>
    </location>
</feature>
<dbReference type="InterPro" id="IPR003838">
    <property type="entry name" value="ABC3_permease_C"/>
</dbReference>
<keyword evidence="2" id="KW-1003">Cell membrane</keyword>
<keyword evidence="4 8" id="KW-1133">Transmembrane helix</keyword>
<dbReference type="RefSeq" id="WP_012807605.1">
    <property type="nucleotide sequence ID" value="NZ_CP039375.1"/>
</dbReference>
<dbReference type="Pfam" id="PF02687">
    <property type="entry name" value="FtsX"/>
    <property type="match status" value="2"/>
</dbReference>
<feature type="transmembrane region" description="Helical" evidence="8">
    <location>
        <begin position="377"/>
        <end position="401"/>
    </location>
</feature>
<feature type="domain" description="CARDB" evidence="10">
    <location>
        <begin position="580"/>
        <end position="669"/>
    </location>
</feature>
<reference evidence="11 12" key="2">
    <citation type="submission" date="2019-04" db="EMBL/GenBank/DDBJ databases">
        <authorList>
            <person name="Yang S."/>
            <person name="Wei W."/>
        </authorList>
    </citation>
    <scope>NUCLEOTIDE SEQUENCE [LARGE SCALE GENOMIC DNA]</scope>
    <source>
        <strain evidence="12">ZP60</strain>
    </source>
</reference>
<dbReference type="Proteomes" id="UP000297053">
    <property type="component" value="Chromosome"/>
</dbReference>
<sequence>MGYRNALLFRWSRRDRLTIVVVAVTAAFLVGTALLLFTATTYSETFAEPLSNAGTISYETADGDRPASTERRVVLPLTTASIDGKSAPVVGIPPDAPRVIQNGSASWQQGRLPAMPSDADARGPVSRQRTRTLSGPDGQVTLSVVPRERSNSFLQPTWYVANASVVDAIGTTGYLVIDRDSEADSGNAIPETGVPLVSALLYVLGGIEQVLWALSIAVAAGGLLVLVVVYSVTRMSVRDRTEAISVIRSTGAPGWHVGLLFTARAALLVAVGVAIGYAGGLIAIKAIVNAAVYLGLPIALDVTVTGGSVGVVGGIAGLLVGMGVVAGAIAAYPAASRPPATLGHRRARLQSSTGASGGRLARLRSILKPTLLSWRSLVPTAATLSVFALTVLLVVAIAGLASPLGGDAGGTGTITEADAPHPLNSRLDADYARALTASGTPASPEIIYAQVRDGQPYMAHGADYEMFANVTNATVVEGRTPATADEAVVGTDLARTLDLSVGDTVTLGGSVAPGVRQFEVVGAYDAHGTLDDLLVVPLRSSWGLATARGQVHMIRVAGDVPSGAESGTPVGGESTDQTGLAITEFTGPETVTQGENITLSVTVRNFGDTAGSRAVPVEYGNQRANRTVSVPAGGQTTVEVTVVAEQTGEVRARTGEYTHTVTVVSPNAIRIPAELPGTAPPGSGLYVPVVDGTGDPVTDAAVTVDGVTVQTRDEGVAVVPLPRTEGNYTITAQHENRTATHALRIVAGSERRLSGRLDVSPQSGNALTSPTVTVELGNPWQQQLTRTITVVGPTGTRERQVTLSPGNGTRSEFTAAAGARTQPGEYAFRLSSNGTQLATADYTVTGDERLAAAVASSGQYASGTTIERSVEGVFGNVQLVLVALVVLAGLSTVGSTTATFAQAVHARRQSIGIHRSVGATHGQILRIVLGDVVRIAVPAALLAVAVGVAAMLALNRAGWLVFFGFRLSTPTPPLVLVGLALAGVGLAVLGALAATVPYLTASPVSLLPAGDRVQLPTAERGRQSDGREQRPPPDASDDD</sequence>
<dbReference type="InterPro" id="IPR013783">
    <property type="entry name" value="Ig-like_fold"/>
</dbReference>